<dbReference type="Gene3D" id="2.60.120.260">
    <property type="entry name" value="Galactose-binding domain-like"/>
    <property type="match status" value="2"/>
</dbReference>
<evidence type="ECO:0000256" key="1">
    <source>
        <dbReference type="SAM" id="MobiDB-lite"/>
    </source>
</evidence>
<proteinExistence type="predicted"/>
<feature type="compositionally biased region" description="Low complexity" evidence="1">
    <location>
        <begin position="324"/>
        <end position="333"/>
    </location>
</feature>
<dbReference type="AlphaFoldDB" id="A0A7X1SQM6"/>
<organism evidence="3 4">
    <name type="scientific">Gluconobacter aidae</name>
    <dbReference type="NCBI Taxonomy" id="2662454"/>
    <lineage>
        <taxon>Bacteria</taxon>
        <taxon>Pseudomonadati</taxon>
        <taxon>Pseudomonadota</taxon>
        <taxon>Alphaproteobacteria</taxon>
        <taxon>Acetobacterales</taxon>
        <taxon>Acetobacteraceae</taxon>
        <taxon>Gluconobacter</taxon>
    </lineage>
</organism>
<dbReference type="EMBL" id="WIPH01000020">
    <property type="protein sequence ID" value="MQR99408.1"/>
    <property type="molecule type" value="Genomic_DNA"/>
</dbReference>
<reference evidence="3 4" key="1">
    <citation type="submission" date="2019-10" db="EMBL/GenBank/DDBJ databases">
        <title>Gluconobacter aidae sp. nov., a novel species of acetic acid bacteria isolated in Thailand.</title>
        <authorList>
            <person name="Yukphan P."/>
            <person name="Charoenyingcharoen P."/>
            <person name="Malimas S."/>
            <person name="Muramatsu Y."/>
            <person name="Nakagawa Y."/>
            <person name="Tanasupawat S."/>
            <person name="Yamada Y."/>
        </authorList>
    </citation>
    <scope>NUCLEOTIDE SEQUENCE [LARGE SCALE GENOMIC DNA]</scope>
    <source>
        <strain evidence="3 4">AC10</strain>
    </source>
</reference>
<comment type="caution">
    <text evidence="3">The sequence shown here is derived from an EMBL/GenBank/DDBJ whole genome shotgun (WGS) entry which is preliminary data.</text>
</comment>
<keyword evidence="4" id="KW-1185">Reference proteome</keyword>
<evidence type="ECO:0000313" key="3">
    <source>
        <dbReference type="EMBL" id="MQR99408.1"/>
    </source>
</evidence>
<feature type="region of interest" description="Disordered" evidence="1">
    <location>
        <begin position="316"/>
        <end position="338"/>
    </location>
</feature>
<evidence type="ECO:0000259" key="2">
    <source>
        <dbReference type="PROSITE" id="PS50022"/>
    </source>
</evidence>
<sequence length="599" mass="68649">MPDCVEKMRFLTVFRTYSWDECIDRMAHKAQDSSHGGDFVIAADFTQHVFATPGFDCIGHTQTEIAQLGLPIIPKDRPLWHNWDYICPIILSWEKQKYDYYVVTESDVSVNMDFSRLCETMAKDGIDLIVDFIHSPTPEWMWYNDALSVSNDPLGCLLCVSVFSHKALELITERRLEMAGEHAVGTRTNWPFCETVVPATIRDAGLKIADLQDFANLHNFHFERKYSEHNPIVNIPGSFVHSVVSGKKIINLALASRPTRTFIDNYPEDEAAFRYENQREVQQAILDKSLREPDHTAAAILSRIYEIDIYSTQDPAAHKPVATSSSSDYSRSDLPAEADNLTNPRWEGEFAFHTGYENHPWIVIDLLEGTFLKSLTIKNRETYSERFEHFTIETSLDSESWRSEVFDLSIDPDKKESFVTFKAPSLGRFLRITSLSKSCLHLRSLRAETLDLGIPQNLSLYASAEMSSVSVYSRGKDKYSEADLLFIGSDDYSIHSENESFPWWKADFDRLVVIDQIRILTRPGWRNRFIRFAFETSADGKYWSVMRLVLDGQSPSPAPQDEIVWNPKQAVATRHLRIRLLEHGVLNLRQIQILGRPST</sequence>
<protein>
    <recommendedName>
        <fullName evidence="2">F5/8 type C domain-containing protein</fullName>
    </recommendedName>
</protein>
<gene>
    <name evidence="3" type="ORF">GFJ39_09400</name>
</gene>
<feature type="domain" description="F5/8 type C" evidence="2">
    <location>
        <begin position="302"/>
        <end position="452"/>
    </location>
</feature>
<dbReference type="SUPFAM" id="SSF49785">
    <property type="entry name" value="Galactose-binding domain-like"/>
    <property type="match status" value="2"/>
</dbReference>
<accession>A0A7X1SQM6</accession>
<dbReference type="PROSITE" id="PS50022">
    <property type="entry name" value="FA58C_3"/>
    <property type="match status" value="1"/>
</dbReference>
<dbReference type="RefSeq" id="WP_153431083.1">
    <property type="nucleotide sequence ID" value="NZ_WIPH01000020.1"/>
</dbReference>
<dbReference type="InterPro" id="IPR008979">
    <property type="entry name" value="Galactose-bd-like_sf"/>
</dbReference>
<evidence type="ECO:0000313" key="4">
    <source>
        <dbReference type="Proteomes" id="UP000432209"/>
    </source>
</evidence>
<dbReference type="Pfam" id="PF00754">
    <property type="entry name" value="F5_F8_type_C"/>
    <property type="match status" value="1"/>
</dbReference>
<dbReference type="Proteomes" id="UP000432209">
    <property type="component" value="Unassembled WGS sequence"/>
</dbReference>
<dbReference type="InterPro" id="IPR000421">
    <property type="entry name" value="FA58C"/>
</dbReference>
<name>A0A7X1SQM6_9PROT</name>